<sequence>MTPGTPLTLSPSQLLLEIATGHQHDSEADKVDLTPLKDLISGRTVGPDDGDRSSRAQAFPKGKAVRGEKDAAEGRAEGNAVVLNTASAQKHSLETRSRTDWPVLEIITLRFPTVESPHFTASRLIVNAWTSVDRRLILQRAQTVVRIETYSKDFGARTDFIDSVESSRRARAIAKAEALFDLV</sequence>
<keyword evidence="3" id="KW-1185">Reference proteome</keyword>
<evidence type="ECO:0000313" key="3">
    <source>
        <dbReference type="Proteomes" id="UP000298030"/>
    </source>
</evidence>
<feature type="region of interest" description="Disordered" evidence="1">
    <location>
        <begin position="40"/>
        <end position="76"/>
    </location>
</feature>
<reference evidence="2 3" key="1">
    <citation type="journal article" date="2019" name="Nat. Ecol. Evol.">
        <title>Megaphylogeny resolves global patterns of mushroom evolution.</title>
        <authorList>
            <person name="Varga T."/>
            <person name="Krizsan K."/>
            <person name="Foldi C."/>
            <person name="Dima B."/>
            <person name="Sanchez-Garcia M."/>
            <person name="Sanchez-Ramirez S."/>
            <person name="Szollosi G.J."/>
            <person name="Szarkandi J.G."/>
            <person name="Papp V."/>
            <person name="Albert L."/>
            <person name="Andreopoulos W."/>
            <person name="Angelini C."/>
            <person name="Antonin V."/>
            <person name="Barry K.W."/>
            <person name="Bougher N.L."/>
            <person name="Buchanan P."/>
            <person name="Buyck B."/>
            <person name="Bense V."/>
            <person name="Catcheside P."/>
            <person name="Chovatia M."/>
            <person name="Cooper J."/>
            <person name="Damon W."/>
            <person name="Desjardin D."/>
            <person name="Finy P."/>
            <person name="Geml J."/>
            <person name="Haridas S."/>
            <person name="Hughes K."/>
            <person name="Justo A."/>
            <person name="Karasinski D."/>
            <person name="Kautmanova I."/>
            <person name="Kiss B."/>
            <person name="Kocsube S."/>
            <person name="Kotiranta H."/>
            <person name="LaButti K.M."/>
            <person name="Lechner B.E."/>
            <person name="Liimatainen K."/>
            <person name="Lipzen A."/>
            <person name="Lukacs Z."/>
            <person name="Mihaltcheva S."/>
            <person name="Morgado L.N."/>
            <person name="Niskanen T."/>
            <person name="Noordeloos M.E."/>
            <person name="Ohm R.A."/>
            <person name="Ortiz-Santana B."/>
            <person name="Ovrebo C."/>
            <person name="Racz N."/>
            <person name="Riley R."/>
            <person name="Savchenko A."/>
            <person name="Shiryaev A."/>
            <person name="Soop K."/>
            <person name="Spirin V."/>
            <person name="Szebenyi C."/>
            <person name="Tomsovsky M."/>
            <person name="Tulloss R.E."/>
            <person name="Uehling J."/>
            <person name="Grigoriev I.V."/>
            <person name="Vagvolgyi C."/>
            <person name="Papp T."/>
            <person name="Martin F.M."/>
            <person name="Miettinen O."/>
            <person name="Hibbett D.S."/>
            <person name="Nagy L.G."/>
        </authorList>
    </citation>
    <scope>NUCLEOTIDE SEQUENCE [LARGE SCALE GENOMIC DNA]</scope>
    <source>
        <strain evidence="2 3">FP101781</strain>
    </source>
</reference>
<evidence type="ECO:0000256" key="1">
    <source>
        <dbReference type="SAM" id="MobiDB-lite"/>
    </source>
</evidence>
<protein>
    <submittedName>
        <fullName evidence="2">Uncharacterized protein</fullName>
    </submittedName>
</protein>
<dbReference type="Proteomes" id="UP000298030">
    <property type="component" value="Unassembled WGS sequence"/>
</dbReference>
<organism evidence="2 3">
    <name type="scientific">Coprinellus micaceus</name>
    <name type="common">Glistening ink-cap mushroom</name>
    <name type="synonym">Coprinus micaceus</name>
    <dbReference type="NCBI Taxonomy" id="71717"/>
    <lineage>
        <taxon>Eukaryota</taxon>
        <taxon>Fungi</taxon>
        <taxon>Dikarya</taxon>
        <taxon>Basidiomycota</taxon>
        <taxon>Agaricomycotina</taxon>
        <taxon>Agaricomycetes</taxon>
        <taxon>Agaricomycetidae</taxon>
        <taxon>Agaricales</taxon>
        <taxon>Agaricineae</taxon>
        <taxon>Psathyrellaceae</taxon>
        <taxon>Coprinellus</taxon>
    </lineage>
</organism>
<dbReference type="AlphaFoldDB" id="A0A4Y7SJC1"/>
<evidence type="ECO:0000313" key="2">
    <source>
        <dbReference type="EMBL" id="TEB21987.1"/>
    </source>
</evidence>
<name>A0A4Y7SJC1_COPMI</name>
<proteinExistence type="predicted"/>
<gene>
    <name evidence="2" type="ORF">FA13DRAFT_1527455</name>
</gene>
<accession>A0A4Y7SJC1</accession>
<comment type="caution">
    <text evidence="2">The sequence shown here is derived from an EMBL/GenBank/DDBJ whole genome shotgun (WGS) entry which is preliminary data.</text>
</comment>
<dbReference type="EMBL" id="QPFP01000099">
    <property type="protein sequence ID" value="TEB21987.1"/>
    <property type="molecule type" value="Genomic_DNA"/>
</dbReference>
<feature type="compositionally biased region" description="Basic and acidic residues" evidence="1">
    <location>
        <begin position="65"/>
        <end position="76"/>
    </location>
</feature>